<feature type="compositionally biased region" description="Polar residues" evidence="1">
    <location>
        <begin position="322"/>
        <end position="331"/>
    </location>
</feature>
<evidence type="ECO:0000313" key="5">
    <source>
        <dbReference type="Proteomes" id="UP000078595"/>
    </source>
</evidence>
<sequence>MPVSLQPYIELTTSRRRFFEAYSPSAGCRLFIKRSATIEEATKKRNRAGAPADALVQRSISSLQNEALALTWIRQNTKIPVPNIFACYEDRGCFYLIEDYAEDCIPATRSEKHLHPYISNQLETVLEELHRCRSSKLCSFTDQLHLPARMAQTKTFLSHLQYPEDERERYVLCHGDLGWQNVMVHPETGEIKAIIDWEFAGFWPVEIEGQYWRRFGTASAFRNEVDDVDSIAELLYNLSVKGYFEEDYKSPHVEDMERLPYPHDQSPASNAGGSAPHTAAQYAPNNLADEQNSHGTVSIPHDRYHTAQEGDQLPVSDLNDVQLPTITPSRTSESHDPRDKPELPKNETKDAGSSPPRKNHKKSYKLPGMIKRLFKRRKPVPKADPPHVTEAAEGPANLAKADAQILPTAALNDESSPRLQDAPGLPSPLDDVHSLTTQKEVQNNTQLGEEHAQEEERLSKNMQAIHPNWAGLDDKKYPLIEEKLESGDVPEWSSLNVTLPSNGSIVSRTLAVQVAIAARHKVAGNSAALGRAIQVDQHATKDWLAAMVNHAPEYYRLGGGEKESRSVYEGKSIMAHVLIAGRSPADQLRRGRHIECLHLLELDSLLVKPLSTLSKALTESAAALGRFQERQLLDMATDEQRMELDPNFAERAHKFVPSTVFEEANWSNPIDREGDLIKRDIHGDRDIALRDSQTIKWEALRKAAEEILIITHTACSLLPYLPDRNQNQKSRFLDETRACMEDKARDMILGGIGGWLIKVEHDDNWEPIDHHALGVPDEVNRDPETEIVGDFGAGTSDV</sequence>
<dbReference type="PANTHER" id="PTHR21310">
    <property type="entry name" value="AMINOGLYCOSIDE PHOSPHOTRANSFERASE-RELATED-RELATED"/>
    <property type="match status" value="1"/>
</dbReference>
<reference evidence="4" key="3">
    <citation type="submission" date="2024-02" db="EMBL/GenBank/DDBJ databases">
        <title>Comparative genomics of Cryptococcus and Kwoniella reveals pathogenesis evolution and contrasting modes of karyotype evolution via chromosome fusion or intercentromeric recombination.</title>
        <authorList>
            <person name="Coelho M.A."/>
            <person name="David-Palma M."/>
            <person name="Shea T."/>
            <person name="Bowers K."/>
            <person name="McGinley-Smith S."/>
            <person name="Mohammad A.W."/>
            <person name="Gnirke A."/>
            <person name="Yurkov A.M."/>
            <person name="Nowrousian M."/>
            <person name="Sun S."/>
            <person name="Cuomo C.A."/>
            <person name="Heitman J."/>
        </authorList>
    </citation>
    <scope>NUCLEOTIDE SEQUENCE</scope>
    <source>
        <strain evidence="4">CBS 10117</strain>
    </source>
</reference>
<dbReference type="GeneID" id="28969023"/>
<evidence type="ECO:0000259" key="2">
    <source>
        <dbReference type="Pfam" id="PF01636"/>
    </source>
</evidence>
<dbReference type="OrthoDB" id="8300194at2759"/>
<dbReference type="InterPro" id="IPR051678">
    <property type="entry name" value="AGP_Transferase"/>
</dbReference>
<evidence type="ECO:0000256" key="1">
    <source>
        <dbReference type="SAM" id="MobiDB-lite"/>
    </source>
</evidence>
<dbReference type="InterPro" id="IPR011009">
    <property type="entry name" value="Kinase-like_dom_sf"/>
</dbReference>
<dbReference type="EMBL" id="CP144535">
    <property type="protein sequence ID" value="WWC62632.1"/>
    <property type="molecule type" value="Genomic_DNA"/>
</dbReference>
<evidence type="ECO:0000313" key="3">
    <source>
        <dbReference type="EMBL" id="OBR84466.1"/>
    </source>
</evidence>
<reference evidence="3" key="1">
    <citation type="submission" date="2013-07" db="EMBL/GenBank/DDBJ databases">
        <title>The Genome Sequence of Cryptococcus dejecticola CBS10117.</title>
        <authorList>
            <consortium name="The Broad Institute Genome Sequencing Platform"/>
            <person name="Cuomo C."/>
            <person name="Litvintseva A."/>
            <person name="Chen Y."/>
            <person name="Heitman J."/>
            <person name="Sun S."/>
            <person name="Springer D."/>
            <person name="Dromer F."/>
            <person name="Young S.K."/>
            <person name="Zeng Q."/>
            <person name="Gargeya S."/>
            <person name="Fitzgerald M."/>
            <person name="Abouelleil A."/>
            <person name="Alvarado L."/>
            <person name="Berlin A.M."/>
            <person name="Chapman S.B."/>
            <person name="Dewar J."/>
            <person name="Goldberg J."/>
            <person name="Griggs A."/>
            <person name="Gujja S."/>
            <person name="Hansen M."/>
            <person name="Howarth C."/>
            <person name="Imamovic A."/>
            <person name="Larimer J."/>
            <person name="McCowan C."/>
            <person name="Murphy C."/>
            <person name="Pearson M."/>
            <person name="Priest M."/>
            <person name="Roberts A."/>
            <person name="Saif S."/>
            <person name="Shea T."/>
            <person name="Sykes S."/>
            <person name="Wortman J."/>
            <person name="Nusbaum C."/>
            <person name="Birren B."/>
        </authorList>
    </citation>
    <scope>NUCLEOTIDE SEQUENCE [LARGE SCALE GENOMIC DNA]</scope>
    <source>
        <strain evidence="3">CBS 10117</strain>
    </source>
</reference>
<feature type="region of interest" description="Disordered" evidence="1">
    <location>
        <begin position="412"/>
        <end position="432"/>
    </location>
</feature>
<dbReference type="EMBL" id="KI894032">
    <property type="protein sequence ID" value="OBR84466.1"/>
    <property type="molecule type" value="Genomic_DNA"/>
</dbReference>
<proteinExistence type="predicted"/>
<feature type="domain" description="Aminoglycoside phosphotransferase" evidence="2">
    <location>
        <begin position="156"/>
        <end position="202"/>
    </location>
</feature>
<reference evidence="4" key="2">
    <citation type="submission" date="2013-07" db="EMBL/GenBank/DDBJ databases">
        <authorList>
            <consortium name="The Broad Institute Genome Sequencing Platform"/>
            <person name="Cuomo C."/>
            <person name="Litvintseva A."/>
            <person name="Chen Y."/>
            <person name="Heitman J."/>
            <person name="Sun S."/>
            <person name="Springer D."/>
            <person name="Dromer F."/>
            <person name="Young S.K."/>
            <person name="Zeng Q."/>
            <person name="Gargeya S."/>
            <person name="Fitzgerald M."/>
            <person name="Abouelleil A."/>
            <person name="Alvarado L."/>
            <person name="Berlin A.M."/>
            <person name="Chapman S.B."/>
            <person name="Dewar J."/>
            <person name="Goldberg J."/>
            <person name="Griggs A."/>
            <person name="Gujja S."/>
            <person name="Hansen M."/>
            <person name="Howarth C."/>
            <person name="Imamovic A."/>
            <person name="Larimer J."/>
            <person name="McCowan C."/>
            <person name="Murphy C."/>
            <person name="Pearson M."/>
            <person name="Priest M."/>
            <person name="Roberts A."/>
            <person name="Saif S."/>
            <person name="Shea T."/>
            <person name="Sykes S."/>
            <person name="Wortman J."/>
            <person name="Nusbaum C."/>
            <person name="Birren B."/>
        </authorList>
    </citation>
    <scope>NUCLEOTIDE SEQUENCE</scope>
    <source>
        <strain evidence="4">CBS 10117</strain>
    </source>
</reference>
<feature type="region of interest" description="Disordered" evidence="1">
    <location>
        <begin position="257"/>
        <end position="280"/>
    </location>
</feature>
<evidence type="ECO:0000313" key="4">
    <source>
        <dbReference type="EMBL" id="WWC62632.1"/>
    </source>
</evidence>
<dbReference type="SUPFAM" id="SSF56112">
    <property type="entry name" value="Protein kinase-like (PK-like)"/>
    <property type="match status" value="1"/>
</dbReference>
<dbReference type="CDD" id="cd05120">
    <property type="entry name" value="APH_ChoK_like"/>
    <property type="match status" value="1"/>
</dbReference>
<dbReference type="RefSeq" id="XP_018262308.1">
    <property type="nucleotide sequence ID" value="XM_018408617.1"/>
</dbReference>
<dbReference type="InterPro" id="IPR002575">
    <property type="entry name" value="Aminoglycoside_PTrfase"/>
</dbReference>
<dbReference type="Proteomes" id="UP000078595">
    <property type="component" value="Chromosome 6"/>
</dbReference>
<feature type="region of interest" description="Disordered" evidence="1">
    <location>
        <begin position="310"/>
        <end position="396"/>
    </location>
</feature>
<feature type="compositionally biased region" description="Basic and acidic residues" evidence="1">
    <location>
        <begin position="332"/>
        <end position="350"/>
    </location>
</feature>
<organism evidence="3">
    <name type="scientific">Kwoniella dejecticola CBS 10117</name>
    <dbReference type="NCBI Taxonomy" id="1296121"/>
    <lineage>
        <taxon>Eukaryota</taxon>
        <taxon>Fungi</taxon>
        <taxon>Dikarya</taxon>
        <taxon>Basidiomycota</taxon>
        <taxon>Agaricomycotina</taxon>
        <taxon>Tremellomycetes</taxon>
        <taxon>Tremellales</taxon>
        <taxon>Cryptococcaceae</taxon>
        <taxon>Kwoniella</taxon>
    </lineage>
</organism>
<dbReference type="Pfam" id="PF01636">
    <property type="entry name" value="APH"/>
    <property type="match status" value="1"/>
</dbReference>
<accession>A0A1A6A331</accession>
<protein>
    <recommendedName>
        <fullName evidence="2">Aminoglycoside phosphotransferase domain-containing protein</fullName>
    </recommendedName>
</protein>
<dbReference type="KEGG" id="kdj:28969023"/>
<keyword evidence="5" id="KW-1185">Reference proteome</keyword>
<dbReference type="Gene3D" id="3.90.1200.10">
    <property type="match status" value="1"/>
</dbReference>
<dbReference type="AlphaFoldDB" id="A0A1A6A331"/>
<gene>
    <name evidence="3" type="ORF">I303_05324</name>
    <name evidence="4" type="ORF">I303_105229</name>
</gene>
<name>A0A1A6A331_9TREE</name>
<dbReference type="VEuPathDB" id="FungiDB:I303_05324"/>
<dbReference type="PANTHER" id="PTHR21310:SF15">
    <property type="entry name" value="AMINOGLYCOSIDE PHOSPHOTRANSFERASE DOMAIN-CONTAINING PROTEIN"/>
    <property type="match status" value="1"/>
</dbReference>